<dbReference type="HOGENOM" id="CLU_027551_4_2_5"/>
<dbReference type="PANTHER" id="PTHR38050:SF2">
    <property type="entry name" value="FERULOYL ESTERASE C-RELATED"/>
    <property type="match status" value="1"/>
</dbReference>
<evidence type="ECO:0000256" key="6">
    <source>
        <dbReference type="ARBA" id="ARBA00023277"/>
    </source>
</evidence>
<dbReference type="PANTHER" id="PTHR38050">
    <property type="match status" value="1"/>
</dbReference>
<dbReference type="SUPFAM" id="SSF53474">
    <property type="entry name" value="alpha/beta-Hydrolases"/>
    <property type="match status" value="1"/>
</dbReference>
<dbReference type="STRING" id="314271.RB2654_03004"/>
<evidence type="ECO:0000313" key="10">
    <source>
        <dbReference type="Proteomes" id="UP000002931"/>
    </source>
</evidence>
<keyword evidence="7" id="KW-0624">Polysaccharide degradation</keyword>
<keyword evidence="4" id="KW-0732">Signal</keyword>
<comment type="subcellular location">
    <subcellularLocation>
        <location evidence="1">Secreted</location>
    </subcellularLocation>
</comment>
<dbReference type="Proteomes" id="UP000002931">
    <property type="component" value="Unassembled WGS sequence"/>
</dbReference>
<evidence type="ECO:0000313" key="9">
    <source>
        <dbReference type="EMBL" id="EAQ13648.1"/>
    </source>
</evidence>
<reference evidence="9 10" key="1">
    <citation type="journal article" date="2010" name="J. Bacteriol.">
        <title>Genome sequences of Pelagibaca bermudensis HTCC2601T and Maritimibacter alkaliphilus HTCC2654T, the type strains of two marine Roseobacter genera.</title>
        <authorList>
            <person name="Thrash J.C."/>
            <person name="Cho J.C."/>
            <person name="Ferriera S."/>
            <person name="Johnson J."/>
            <person name="Vergin K.L."/>
            <person name="Giovannoni S.J."/>
        </authorList>
    </citation>
    <scope>NUCLEOTIDE SEQUENCE [LARGE SCALE GENOMIC DNA]</scope>
    <source>
        <strain evidence="9 10">HTCC2654</strain>
    </source>
</reference>
<dbReference type="Pfam" id="PF02230">
    <property type="entry name" value="Abhydrolase_2"/>
    <property type="match status" value="1"/>
</dbReference>
<keyword evidence="6" id="KW-0119">Carbohydrate metabolism</keyword>
<dbReference type="GO" id="GO:0030600">
    <property type="term" value="F:feruloyl esterase activity"/>
    <property type="evidence" value="ECO:0007669"/>
    <property type="project" value="InterPro"/>
</dbReference>
<evidence type="ECO:0000256" key="3">
    <source>
        <dbReference type="ARBA" id="ARBA00022651"/>
    </source>
</evidence>
<protein>
    <submittedName>
        <fullName evidence="9">LpqP</fullName>
    </submittedName>
</protein>
<keyword evidence="2" id="KW-0964">Secreted</keyword>
<evidence type="ECO:0000256" key="7">
    <source>
        <dbReference type="ARBA" id="ARBA00023326"/>
    </source>
</evidence>
<dbReference type="eggNOG" id="COG3509">
    <property type="taxonomic scope" value="Bacteria"/>
</dbReference>
<keyword evidence="10" id="KW-1185">Reference proteome</keyword>
<evidence type="ECO:0000256" key="1">
    <source>
        <dbReference type="ARBA" id="ARBA00004613"/>
    </source>
</evidence>
<evidence type="ECO:0000256" key="2">
    <source>
        <dbReference type="ARBA" id="ARBA00022525"/>
    </source>
</evidence>
<name>A3VDQ9_9RHOB</name>
<accession>A3VDQ9</accession>
<sequence>MIRLFLLILLLLPGSLAASEVRFEMEGFPRRFQVFAPDEPQGEMPLVLVLHGVFQTDNRMIETTRGKWGEFAKKHNFVAVFPNAVNRVWDIGQGTGTFEPSPRRDDIAYLDQVIGLTAQQYRIDRDRIFMVGFSLGAQMSFAYACQRGGIRGIATVSMPLPKALLDDCARTPAVPLLSIHGTNDPVIPAEGGDLPMQGDTVLSLISQQDTIDMFAGKAGCTGPGELKSYDRRDDDTKANFTRLAGCSVPIWTLSIEGLGHKWPGGGPDLPVAVLGRGTEEVEGTAFVWSFFSSIR</sequence>
<dbReference type="GO" id="GO:0045493">
    <property type="term" value="P:xylan catabolic process"/>
    <property type="evidence" value="ECO:0007669"/>
    <property type="project" value="UniProtKB-KW"/>
</dbReference>
<dbReference type="OrthoDB" id="9805640at2"/>
<dbReference type="EMBL" id="AAMT01000004">
    <property type="protein sequence ID" value="EAQ13648.1"/>
    <property type="molecule type" value="Genomic_DNA"/>
</dbReference>
<dbReference type="InterPro" id="IPR043595">
    <property type="entry name" value="FaeB/C/D"/>
</dbReference>
<proteinExistence type="predicted"/>
<dbReference type="RefSeq" id="WP_008328556.1">
    <property type="nucleotide sequence ID" value="NZ_CH902578.1"/>
</dbReference>
<evidence type="ECO:0000259" key="8">
    <source>
        <dbReference type="Pfam" id="PF02230"/>
    </source>
</evidence>
<evidence type="ECO:0000256" key="5">
    <source>
        <dbReference type="ARBA" id="ARBA00022801"/>
    </source>
</evidence>
<feature type="domain" description="Phospholipase/carboxylesterase/thioesterase" evidence="8">
    <location>
        <begin position="107"/>
        <end position="191"/>
    </location>
</feature>
<dbReference type="GO" id="GO:0005576">
    <property type="term" value="C:extracellular region"/>
    <property type="evidence" value="ECO:0007669"/>
    <property type="project" value="UniProtKB-SubCell"/>
</dbReference>
<comment type="caution">
    <text evidence="9">The sequence shown here is derived from an EMBL/GenBank/DDBJ whole genome shotgun (WGS) entry which is preliminary data.</text>
</comment>
<keyword evidence="3" id="KW-0858">Xylan degradation</keyword>
<dbReference type="Gene3D" id="3.40.50.1820">
    <property type="entry name" value="alpha/beta hydrolase"/>
    <property type="match status" value="1"/>
</dbReference>
<organism evidence="9 10">
    <name type="scientific">Maritimibacter alkaliphilus HTCC2654</name>
    <dbReference type="NCBI Taxonomy" id="314271"/>
    <lineage>
        <taxon>Bacteria</taxon>
        <taxon>Pseudomonadati</taxon>
        <taxon>Pseudomonadota</taxon>
        <taxon>Alphaproteobacteria</taxon>
        <taxon>Rhodobacterales</taxon>
        <taxon>Roseobacteraceae</taxon>
        <taxon>Maritimibacter</taxon>
    </lineage>
</organism>
<dbReference type="AlphaFoldDB" id="A3VDQ9"/>
<dbReference type="InterPro" id="IPR029058">
    <property type="entry name" value="AB_hydrolase_fold"/>
</dbReference>
<keyword evidence="5" id="KW-0378">Hydrolase</keyword>
<gene>
    <name evidence="9" type="ORF">RB2654_03004</name>
</gene>
<dbReference type="InterPro" id="IPR003140">
    <property type="entry name" value="PLipase/COase/thioEstase"/>
</dbReference>
<evidence type="ECO:0000256" key="4">
    <source>
        <dbReference type="ARBA" id="ARBA00022729"/>
    </source>
</evidence>